<dbReference type="RefSeq" id="WP_208344746.1">
    <property type="nucleotide sequence ID" value="NZ_CAWQFN010000536.1"/>
</dbReference>
<sequence length="243" mass="27864">MKLSTSLVSVKKITCAAPLSMFQDEEVEQAAKLILESEGVINPIVVRRKDLQSYEVVDGAFEYYAALRAREIDPRKGETIGVFIIEPENEERLIKQVELFRKQKSDTSGKTVWNSDDIEMFLKNLESRFDKITHQLLEEATSKVRLENELENLKKKKPKNTKPLEIFNKLPKDQLASKLQNTGFSSKKASDIAEMVEIERLKEQFKSLNDVVERVKIPSGRKLVKGISPEKMLHIVDQWSDSN</sequence>
<keyword evidence="2" id="KW-1185">Reference proteome</keyword>
<comment type="caution">
    <text evidence="1">The sequence shown here is derived from an EMBL/GenBank/DDBJ whole genome shotgun (WGS) entry which is preliminary data.</text>
</comment>
<dbReference type="AlphaFoldDB" id="A0AAP5I6V3"/>
<organism evidence="1 2">
    <name type="scientific">Aetokthonos hydrillicola Thurmond2011</name>
    <dbReference type="NCBI Taxonomy" id="2712845"/>
    <lineage>
        <taxon>Bacteria</taxon>
        <taxon>Bacillati</taxon>
        <taxon>Cyanobacteriota</taxon>
        <taxon>Cyanophyceae</taxon>
        <taxon>Nostocales</taxon>
        <taxon>Hapalosiphonaceae</taxon>
        <taxon>Aetokthonos</taxon>
    </lineage>
</organism>
<dbReference type="Proteomes" id="UP000667802">
    <property type="component" value="Unassembled WGS sequence"/>
</dbReference>
<dbReference type="InterPro" id="IPR036086">
    <property type="entry name" value="ParB/Sulfiredoxin_sf"/>
</dbReference>
<dbReference type="CDD" id="cd16387">
    <property type="entry name" value="ParB_N_Srx"/>
    <property type="match status" value="1"/>
</dbReference>
<proteinExistence type="predicted"/>
<dbReference type="SUPFAM" id="SSF110849">
    <property type="entry name" value="ParB/Sulfiredoxin"/>
    <property type="match status" value="1"/>
</dbReference>
<dbReference type="Gene3D" id="3.90.1530.10">
    <property type="entry name" value="Conserved hypothetical protein from pyrococcus furiosus pfu- 392566-001, ParB domain"/>
    <property type="match status" value="1"/>
</dbReference>
<dbReference type="EMBL" id="JAALHA020000006">
    <property type="protein sequence ID" value="MDR9895921.1"/>
    <property type="molecule type" value="Genomic_DNA"/>
</dbReference>
<accession>A0AAP5I6V3</accession>
<gene>
    <name evidence="1" type="ORF">G7B40_015310</name>
</gene>
<name>A0AAP5I6V3_9CYAN</name>
<reference evidence="2" key="1">
    <citation type="journal article" date="2021" name="Science">
        <title>Hunting the eagle killer: A cyanobacterial neurotoxin causes vacuolar myelinopathy.</title>
        <authorList>
            <person name="Breinlinger S."/>
            <person name="Phillips T.J."/>
            <person name="Haram B.N."/>
            <person name="Mares J."/>
            <person name="Martinez Yerena J.A."/>
            <person name="Hrouzek P."/>
            <person name="Sobotka R."/>
            <person name="Henderson W.M."/>
            <person name="Schmieder P."/>
            <person name="Williams S.M."/>
            <person name="Lauderdale J.D."/>
            <person name="Wilde H.D."/>
            <person name="Gerrin W."/>
            <person name="Kust A."/>
            <person name="Washington J.W."/>
            <person name="Wagner C."/>
            <person name="Geier B."/>
            <person name="Liebeke M."/>
            <person name="Enke H."/>
            <person name="Niedermeyer T.H.J."/>
            <person name="Wilde S.B."/>
        </authorList>
    </citation>
    <scope>NUCLEOTIDE SEQUENCE [LARGE SCALE GENOMIC DNA]</scope>
    <source>
        <strain evidence="2">Thurmond2011</strain>
    </source>
</reference>
<evidence type="ECO:0000313" key="2">
    <source>
        <dbReference type="Proteomes" id="UP000667802"/>
    </source>
</evidence>
<protein>
    <submittedName>
        <fullName evidence="1">ParB/Srx family N-terminal domain-containing protein</fullName>
    </submittedName>
</protein>
<evidence type="ECO:0000313" key="1">
    <source>
        <dbReference type="EMBL" id="MDR9895921.1"/>
    </source>
</evidence>